<comment type="caution">
    <text evidence="6">The sequence shown here is derived from an EMBL/GenBank/DDBJ whole genome shotgun (WGS) entry which is preliminary data.</text>
</comment>
<dbReference type="RefSeq" id="WP_203908014.1">
    <property type="nucleotide sequence ID" value="NZ_BONY01000011.1"/>
</dbReference>
<dbReference type="GO" id="GO:0016787">
    <property type="term" value="F:hydrolase activity"/>
    <property type="evidence" value="ECO:0007669"/>
    <property type="project" value="UniProtKB-KW"/>
</dbReference>
<dbReference type="GO" id="GO:0046872">
    <property type="term" value="F:metal ion binding"/>
    <property type="evidence" value="ECO:0007669"/>
    <property type="project" value="UniProtKB-KW"/>
</dbReference>
<organism evidence="6 7">
    <name type="scientific">Rhizocola hellebori</name>
    <dbReference type="NCBI Taxonomy" id="1392758"/>
    <lineage>
        <taxon>Bacteria</taxon>
        <taxon>Bacillati</taxon>
        <taxon>Actinomycetota</taxon>
        <taxon>Actinomycetes</taxon>
        <taxon>Micromonosporales</taxon>
        <taxon>Micromonosporaceae</taxon>
        <taxon>Rhizocola</taxon>
    </lineage>
</organism>
<dbReference type="PANTHER" id="PTHR42988">
    <property type="entry name" value="PHOSPHOHYDROLASE"/>
    <property type="match status" value="1"/>
</dbReference>
<evidence type="ECO:0000256" key="4">
    <source>
        <dbReference type="ARBA" id="ARBA00025742"/>
    </source>
</evidence>
<keyword evidence="2" id="KW-0378">Hydrolase</keyword>
<accession>A0A8J3Q6D4</accession>
<evidence type="ECO:0000313" key="7">
    <source>
        <dbReference type="Proteomes" id="UP000612899"/>
    </source>
</evidence>
<reference evidence="6" key="1">
    <citation type="submission" date="2021-01" db="EMBL/GenBank/DDBJ databases">
        <title>Whole genome shotgun sequence of Rhizocola hellebori NBRC 109834.</title>
        <authorList>
            <person name="Komaki H."/>
            <person name="Tamura T."/>
        </authorList>
    </citation>
    <scope>NUCLEOTIDE SEQUENCE</scope>
    <source>
        <strain evidence="6">NBRC 109834</strain>
    </source>
</reference>
<proteinExistence type="inferred from homology"/>
<keyword evidence="3" id="KW-0408">Iron</keyword>
<feature type="domain" description="Calcineurin-like phosphoesterase" evidence="5">
    <location>
        <begin position="4"/>
        <end position="180"/>
    </location>
</feature>
<dbReference type="InterPro" id="IPR050884">
    <property type="entry name" value="CNP_phosphodiesterase-III"/>
</dbReference>
<evidence type="ECO:0000256" key="2">
    <source>
        <dbReference type="ARBA" id="ARBA00022801"/>
    </source>
</evidence>
<dbReference type="EMBL" id="BONY01000011">
    <property type="protein sequence ID" value="GIH04117.1"/>
    <property type="molecule type" value="Genomic_DNA"/>
</dbReference>
<dbReference type="SUPFAM" id="SSF56300">
    <property type="entry name" value="Metallo-dependent phosphatases"/>
    <property type="match status" value="1"/>
</dbReference>
<evidence type="ECO:0000313" key="6">
    <source>
        <dbReference type="EMBL" id="GIH04117.1"/>
    </source>
</evidence>
<evidence type="ECO:0000259" key="5">
    <source>
        <dbReference type="Pfam" id="PF00149"/>
    </source>
</evidence>
<dbReference type="PANTHER" id="PTHR42988:SF2">
    <property type="entry name" value="CYCLIC NUCLEOTIDE PHOSPHODIESTERASE CBUA0032-RELATED"/>
    <property type="match status" value="1"/>
</dbReference>
<dbReference type="Pfam" id="PF00149">
    <property type="entry name" value="Metallophos"/>
    <property type="match status" value="1"/>
</dbReference>
<sequence>MIVLAHLSDTHFDGGQRSAARAGQVMDYLHALPGHLDAIIVTGDITDHGLPEEHEQAEKVLRSSLPVHTCPGNHDGYTPYAGPLNSEHDLGEATLILCDSVIMGRDDGEFSDETLDWLAATLAAAAEEKPVLIGFHHPPVDVHHGLLDTINLGRRSQERLAALMAEHPKVVALLCGHVHSAAAATFAGRPVLMAPGVTSTLNLPWEVSGELTWKNTVDYGPPPALAFHVIADNGRVTTHFRWLPA</sequence>
<dbReference type="Gene3D" id="3.60.21.10">
    <property type="match status" value="1"/>
</dbReference>
<name>A0A8J3Q6D4_9ACTN</name>
<dbReference type="InterPro" id="IPR004843">
    <property type="entry name" value="Calcineurin-like_PHP"/>
</dbReference>
<keyword evidence="7" id="KW-1185">Reference proteome</keyword>
<evidence type="ECO:0000256" key="1">
    <source>
        <dbReference type="ARBA" id="ARBA00022723"/>
    </source>
</evidence>
<evidence type="ECO:0000256" key="3">
    <source>
        <dbReference type="ARBA" id="ARBA00023004"/>
    </source>
</evidence>
<dbReference type="AlphaFoldDB" id="A0A8J3Q6D4"/>
<keyword evidence="1" id="KW-0479">Metal-binding</keyword>
<dbReference type="InterPro" id="IPR029052">
    <property type="entry name" value="Metallo-depent_PP-like"/>
</dbReference>
<dbReference type="Proteomes" id="UP000612899">
    <property type="component" value="Unassembled WGS sequence"/>
</dbReference>
<protein>
    <submittedName>
        <fullName evidence="6">3',5'-cyclic adenosine monophosphate phosphodiesterase CpdA</fullName>
    </submittedName>
</protein>
<comment type="similarity">
    <text evidence="4">Belongs to the cyclic nucleotide phosphodiesterase class-III family.</text>
</comment>
<gene>
    <name evidence="6" type="primary">cpdA_2</name>
    <name evidence="6" type="ORF">Rhe02_21840</name>
</gene>